<feature type="region of interest" description="Disordered" evidence="4">
    <location>
        <begin position="470"/>
        <end position="528"/>
    </location>
</feature>
<dbReference type="Gene3D" id="3.20.20.80">
    <property type="entry name" value="Glycosidases"/>
    <property type="match status" value="1"/>
</dbReference>
<feature type="compositionally biased region" description="Basic residues" evidence="4">
    <location>
        <begin position="502"/>
        <end position="519"/>
    </location>
</feature>
<dbReference type="SUPFAM" id="SSF51445">
    <property type="entry name" value="(Trans)glycosidases"/>
    <property type="match status" value="1"/>
</dbReference>
<evidence type="ECO:0000313" key="7">
    <source>
        <dbReference type="WBParaSite" id="MBELARI_LOCUS1076"/>
    </source>
</evidence>
<dbReference type="InterPro" id="IPR001579">
    <property type="entry name" value="Glyco_hydro_18_chit_AS"/>
</dbReference>
<dbReference type="GO" id="GO:0005975">
    <property type="term" value="P:carbohydrate metabolic process"/>
    <property type="evidence" value="ECO:0007669"/>
    <property type="project" value="InterPro"/>
</dbReference>
<dbReference type="GO" id="GO:0006032">
    <property type="term" value="P:chitin catabolic process"/>
    <property type="evidence" value="ECO:0007669"/>
    <property type="project" value="UniProtKB-ARBA"/>
</dbReference>
<evidence type="ECO:0000259" key="5">
    <source>
        <dbReference type="PROSITE" id="PS51910"/>
    </source>
</evidence>
<dbReference type="Proteomes" id="UP000887575">
    <property type="component" value="Unassembled WGS sequence"/>
</dbReference>
<reference evidence="7" key="1">
    <citation type="submission" date="2024-02" db="UniProtKB">
        <authorList>
            <consortium name="WormBaseParasite"/>
        </authorList>
    </citation>
    <scope>IDENTIFICATION</scope>
</reference>
<dbReference type="AlphaFoldDB" id="A0AAF3EA15"/>
<feature type="compositionally biased region" description="Basic and acidic residues" evidence="4">
    <location>
        <begin position="472"/>
        <end position="486"/>
    </location>
</feature>
<dbReference type="InterPro" id="IPR017853">
    <property type="entry name" value="GH"/>
</dbReference>
<dbReference type="WBParaSite" id="MBELARI_LOCUS1076">
    <property type="protein sequence ID" value="MBELARI_LOCUS1076"/>
    <property type="gene ID" value="MBELARI_LOCUS1076"/>
</dbReference>
<dbReference type="PROSITE" id="PS01095">
    <property type="entry name" value="GH18_1"/>
    <property type="match status" value="1"/>
</dbReference>
<dbReference type="GO" id="GO:0004568">
    <property type="term" value="F:chitinase activity"/>
    <property type="evidence" value="ECO:0007669"/>
    <property type="project" value="UniProtKB-ARBA"/>
</dbReference>
<dbReference type="Pfam" id="PF00704">
    <property type="entry name" value="Glyco_hydro_18"/>
    <property type="match status" value="1"/>
</dbReference>
<dbReference type="GO" id="GO:0008061">
    <property type="term" value="F:chitin binding"/>
    <property type="evidence" value="ECO:0007669"/>
    <property type="project" value="InterPro"/>
</dbReference>
<keyword evidence="6" id="KW-1185">Reference proteome</keyword>
<evidence type="ECO:0000313" key="6">
    <source>
        <dbReference type="Proteomes" id="UP000887575"/>
    </source>
</evidence>
<dbReference type="PANTHER" id="PTHR11177">
    <property type="entry name" value="CHITINASE"/>
    <property type="match status" value="1"/>
</dbReference>
<keyword evidence="2 3" id="KW-0326">Glycosidase</keyword>
<organism evidence="6 7">
    <name type="scientific">Mesorhabditis belari</name>
    <dbReference type="NCBI Taxonomy" id="2138241"/>
    <lineage>
        <taxon>Eukaryota</taxon>
        <taxon>Metazoa</taxon>
        <taxon>Ecdysozoa</taxon>
        <taxon>Nematoda</taxon>
        <taxon>Chromadorea</taxon>
        <taxon>Rhabditida</taxon>
        <taxon>Rhabditina</taxon>
        <taxon>Rhabditomorpha</taxon>
        <taxon>Rhabditoidea</taxon>
        <taxon>Rhabditidae</taxon>
        <taxon>Mesorhabditinae</taxon>
        <taxon>Mesorhabditis</taxon>
    </lineage>
</organism>
<name>A0AAF3EA15_9BILA</name>
<evidence type="ECO:0000256" key="4">
    <source>
        <dbReference type="SAM" id="MobiDB-lite"/>
    </source>
</evidence>
<dbReference type="GO" id="GO:0005576">
    <property type="term" value="C:extracellular region"/>
    <property type="evidence" value="ECO:0007669"/>
    <property type="project" value="TreeGrafter"/>
</dbReference>
<accession>A0AAF3EA15</accession>
<dbReference type="PANTHER" id="PTHR11177:SF400">
    <property type="entry name" value="ENDOCHITINASE-RELATED"/>
    <property type="match status" value="1"/>
</dbReference>
<dbReference type="SMART" id="SM00636">
    <property type="entry name" value="Glyco_18"/>
    <property type="match status" value="1"/>
</dbReference>
<dbReference type="InterPro" id="IPR011583">
    <property type="entry name" value="Chitinase_II/V-like_cat"/>
</dbReference>
<feature type="domain" description="GH18" evidence="5">
    <location>
        <begin position="570"/>
        <end position="824"/>
    </location>
</feature>
<evidence type="ECO:0000256" key="1">
    <source>
        <dbReference type="ARBA" id="ARBA00022801"/>
    </source>
</evidence>
<dbReference type="InterPro" id="IPR050314">
    <property type="entry name" value="Glycosyl_Hydrlase_18"/>
</dbReference>
<protein>
    <recommendedName>
        <fullName evidence="5">GH18 domain-containing protein</fullName>
    </recommendedName>
</protein>
<evidence type="ECO:0000256" key="2">
    <source>
        <dbReference type="ARBA" id="ARBA00023295"/>
    </source>
</evidence>
<evidence type="ECO:0000256" key="3">
    <source>
        <dbReference type="RuleBase" id="RU000489"/>
    </source>
</evidence>
<keyword evidence="1 3" id="KW-0378">Hydrolase</keyword>
<dbReference type="PROSITE" id="PS51910">
    <property type="entry name" value="GH18_2"/>
    <property type="match status" value="1"/>
</dbReference>
<dbReference type="InterPro" id="IPR001223">
    <property type="entry name" value="Glyco_hydro18_cat"/>
</dbReference>
<proteinExistence type="predicted"/>
<sequence length="824" mass="93834">MNSPEDDARDLPELACIWNGPEIGINPTTSDGSCSNVPSIVGAVNSNAPLQQQSCYNDYYGHSLPNGVQTAENPNAPLQQQNYYYGHVLPHALQTAHFSQQQWMQAPPIFYQSEASTSSDGFCSNVPPIEVVNPNAPLQQQSYHYKHGLPTGLQTAHFSQQQPIRSTVGAVNPNAPLQQQSCYNDYYGHSLPNGVQTAHFSQQQPMRSIVEAVIPATPPQQQSYHYGHSLPNRFQTDQSSQRQWIQAPPIIYQSEDQFYQQHNGNLNSADQVEVDNFTAAAERLTLPQLNHLADAVNKLRDDKIKREQNILFKTQVPSNLTVSEHEGEWIKPRIDPKPKHDAKAIVVNPTAIGTCEYAKLYGKFTPVFEVQNSITAFESLDTTNIDAFYDTDEFKAVMEKIENDEYKDEYMKYESRLMQFIIYIWAWMPLFCKLKEIFIEKGKQENEFPCYQYRGLNYWNGKYSAKVKGPNMKREAARRKIEERVSPVEQKGFRGTQNESHQHRRQQAIPKKKGRQNKGTRKERPGRYNAGRGKHSFFMYSLTSRKESTASSFQGDEESNAPKRLDSAAYIRPCYFTNWAQYRKGRAKFLTSDYKPGLCTHIIYAFAYIDKTDFSIKITDPTDLKGDNGGPGQYELVNNLKKIQPDLKTLLSIGGWSFGTKIFKEMSANPSNRAAFINAALRWARLYNFDGIDLDWEYPKKKDPNYVALLQEMRISITAEARLSQKTPLLFTAAVAAGADEMKGYDIPNIASSLDFVNVITYDFWTPDDDEGITGMNSPLYNRSDLQKPERLGCKGMEQRRISQRESCDRNCSIRPRMDFKGSK</sequence>